<keyword evidence="3" id="KW-1185">Reference proteome</keyword>
<feature type="compositionally biased region" description="Polar residues" evidence="1">
    <location>
        <begin position="1"/>
        <end position="17"/>
    </location>
</feature>
<protein>
    <submittedName>
        <fullName evidence="2">Histone-lysine N-methyltransferase PRDM9-like</fullName>
    </submittedName>
</protein>
<dbReference type="EMBL" id="QNUK01000877">
    <property type="protein sequence ID" value="KAF5889017.1"/>
    <property type="molecule type" value="Genomic_DNA"/>
</dbReference>
<feature type="region of interest" description="Disordered" evidence="1">
    <location>
        <begin position="200"/>
        <end position="224"/>
    </location>
</feature>
<comment type="caution">
    <text evidence="2">The sequence shown here is derived from an EMBL/GenBank/DDBJ whole genome shotgun (WGS) entry which is preliminary data.</text>
</comment>
<evidence type="ECO:0000256" key="1">
    <source>
        <dbReference type="SAM" id="MobiDB-lite"/>
    </source>
</evidence>
<reference evidence="2" key="1">
    <citation type="submission" date="2020-07" db="EMBL/GenBank/DDBJ databases">
        <title>Clarias magur genome sequencing, assembly and annotation.</title>
        <authorList>
            <person name="Kushwaha B."/>
            <person name="Kumar R."/>
            <person name="Das P."/>
            <person name="Joshi C.G."/>
            <person name="Kumar D."/>
            <person name="Nagpure N.S."/>
            <person name="Pandey M."/>
            <person name="Agarwal S."/>
            <person name="Srivastava S."/>
            <person name="Singh M."/>
            <person name="Sahoo L."/>
            <person name="Jayasankar P."/>
            <person name="Meher P.K."/>
            <person name="Koringa P.G."/>
            <person name="Iquebal M.A."/>
            <person name="Das S.P."/>
            <person name="Bit A."/>
            <person name="Patnaik S."/>
            <person name="Patel N."/>
            <person name="Shah T.M."/>
            <person name="Hinsu A."/>
            <person name="Jena J.K."/>
        </authorList>
    </citation>
    <scope>NUCLEOTIDE SEQUENCE</scope>
    <source>
        <strain evidence="2">CIFAMagur01</strain>
        <tissue evidence="2">Testis</tissue>
    </source>
</reference>
<feature type="region of interest" description="Disordered" evidence="1">
    <location>
        <begin position="1"/>
        <end position="44"/>
    </location>
</feature>
<sequence>MMSSAGDSQLSSRSSQVDDPAPSQMSEEMKIETSGGGTSGSVGHAPLVEQQCSAVQMKLTPQDCVKKEETPELNICENENDLNDALACFSVKEEETEDNDYLYCEICKSYFFNKCEIHRPALIIDAPVSKKVDARVQLSSVWLKMSEEMKIETSGGGTSDSVGHAPLVEQQCSAVQMKLTPLCVLEDCVKKEEKPDLNICESENDLNNVPDGSSVKEEETEDSL</sequence>
<gene>
    <name evidence="2" type="ORF">DAT39_021282</name>
</gene>
<name>A0A8J4TXG2_CLAMG</name>
<proteinExistence type="predicted"/>
<accession>A0A8J4TXG2</accession>
<dbReference type="Proteomes" id="UP000727407">
    <property type="component" value="Unassembled WGS sequence"/>
</dbReference>
<dbReference type="AlphaFoldDB" id="A0A8J4TXG2"/>
<evidence type="ECO:0000313" key="2">
    <source>
        <dbReference type="EMBL" id="KAF5889017.1"/>
    </source>
</evidence>
<feature type="non-terminal residue" evidence="2">
    <location>
        <position position="1"/>
    </location>
</feature>
<organism evidence="2 3">
    <name type="scientific">Clarias magur</name>
    <name type="common">Asian catfish</name>
    <name type="synonym">Macropteronotus magur</name>
    <dbReference type="NCBI Taxonomy" id="1594786"/>
    <lineage>
        <taxon>Eukaryota</taxon>
        <taxon>Metazoa</taxon>
        <taxon>Chordata</taxon>
        <taxon>Craniata</taxon>
        <taxon>Vertebrata</taxon>
        <taxon>Euteleostomi</taxon>
        <taxon>Actinopterygii</taxon>
        <taxon>Neopterygii</taxon>
        <taxon>Teleostei</taxon>
        <taxon>Ostariophysi</taxon>
        <taxon>Siluriformes</taxon>
        <taxon>Clariidae</taxon>
        <taxon>Clarias</taxon>
    </lineage>
</organism>
<evidence type="ECO:0000313" key="3">
    <source>
        <dbReference type="Proteomes" id="UP000727407"/>
    </source>
</evidence>